<dbReference type="InterPro" id="IPR036420">
    <property type="entry name" value="BRCT_dom_sf"/>
</dbReference>
<dbReference type="OrthoDB" id="10249888at2759"/>
<dbReference type="Pfam" id="PF00533">
    <property type="entry name" value="BRCT"/>
    <property type="match status" value="1"/>
</dbReference>
<evidence type="ECO:0000256" key="4">
    <source>
        <dbReference type="ARBA" id="ARBA00047761"/>
    </source>
</evidence>
<comment type="catalytic activity">
    <reaction evidence="5 6">
        <text>O-phospho-L-threonyl-[protein] + H2O = L-threonyl-[protein] + phosphate</text>
        <dbReference type="Rhea" id="RHEA:47004"/>
        <dbReference type="Rhea" id="RHEA-COMP:11060"/>
        <dbReference type="Rhea" id="RHEA-COMP:11605"/>
        <dbReference type="ChEBI" id="CHEBI:15377"/>
        <dbReference type="ChEBI" id="CHEBI:30013"/>
        <dbReference type="ChEBI" id="CHEBI:43474"/>
        <dbReference type="ChEBI" id="CHEBI:61977"/>
        <dbReference type="EC" id="3.1.3.16"/>
    </reaction>
</comment>
<dbReference type="NCBIfam" id="TIGR02250">
    <property type="entry name" value="FCP1_euk"/>
    <property type="match status" value="1"/>
</dbReference>
<evidence type="ECO:0000256" key="1">
    <source>
        <dbReference type="ARBA" id="ARBA00004123"/>
    </source>
</evidence>
<dbReference type="STRING" id="669874.A0A1E4TR20"/>
<dbReference type="InterPro" id="IPR036412">
    <property type="entry name" value="HAD-like_sf"/>
</dbReference>
<evidence type="ECO:0000256" key="6">
    <source>
        <dbReference type="RuleBase" id="RU366066"/>
    </source>
</evidence>
<dbReference type="GO" id="GO:0005634">
    <property type="term" value="C:nucleus"/>
    <property type="evidence" value="ECO:0007669"/>
    <property type="project" value="UniProtKB-SubCell"/>
</dbReference>
<sequence>MSTTSIKLPKSVPFPVVVVSVLMKPNEHIDKHTTVLKYKYWEYREDPKDSDKKVREEFGGSFEIPVSGELKEVKVQPGDEIIHSEQEIATILEPCKHSIQYGGLCALCGADLEEIDYLGYNYQDRAQVTMSYGGSSNLKVSMDEAEKLEQISSKRLLKEEKLILVVDLDQTVIHATVDPTVGEWKNDPSNPNYEAVKDVQQFALEESVVLPLGYTGPKPPPSICWYYVKLRPGLKNFLEKISERYEMHIYTMATRAYAKNIAKIIDPDGKYFSDRILSRDESGSLTQKSLKRLFPVDQSMVVVIDDRGDVWNWSPNLIKVIPYDFFVGIGDINSSFLPRQNTLLGPSKRRKSVADLEEKINAAKELQQYSNDTNAGDSSDAENDEGSTILSTASNSPVDRILALGGGEDNADLLAVQSSERSASLEQQQHERPLAKLQHDLDRILDSKESTVSTNSSSSGGVSAHNNNNTSNSSDDNSRNLLYDDDTELESLLQALVRVHNEFYFEFEAHKNQPPDVKDIMTEMKKFVFNECVFLFSGILPLGTRLDSADIVIWARSFGASVVPNYIDSVTHIICRTGGTFKVRLAKTLNPEVKVVHPDWLFKCIALWEQVPEDDYLVEDEEAEAEIEDIPNIKKRKREGEENETDHSEAKDEKKVRSSSVNGDSKINNINVVNKVNNDENDENDDSNNGAHDRVDGDNEHDGDDGDDGEDDEELEKELMAELDNF</sequence>
<evidence type="ECO:0000256" key="7">
    <source>
        <dbReference type="SAM" id="MobiDB-lite"/>
    </source>
</evidence>
<dbReference type="CDD" id="cd07521">
    <property type="entry name" value="HAD_FCP1-like"/>
    <property type="match status" value="1"/>
</dbReference>
<evidence type="ECO:0000259" key="8">
    <source>
        <dbReference type="PROSITE" id="PS50172"/>
    </source>
</evidence>
<evidence type="ECO:0000313" key="11">
    <source>
        <dbReference type="Proteomes" id="UP000094236"/>
    </source>
</evidence>
<dbReference type="InterPro" id="IPR001357">
    <property type="entry name" value="BRCT_dom"/>
</dbReference>
<feature type="compositionally biased region" description="Acidic residues" evidence="7">
    <location>
        <begin position="701"/>
        <end position="715"/>
    </location>
</feature>
<dbReference type="InterPro" id="IPR004274">
    <property type="entry name" value="FCP1_dom"/>
</dbReference>
<feature type="domain" description="FCP1 homology" evidence="9">
    <location>
        <begin position="157"/>
        <end position="343"/>
    </location>
</feature>
<feature type="region of interest" description="Disordered" evidence="7">
    <location>
        <begin position="448"/>
        <end position="481"/>
    </location>
</feature>
<feature type="compositionally biased region" description="Low complexity" evidence="7">
    <location>
        <begin position="664"/>
        <end position="676"/>
    </location>
</feature>
<evidence type="ECO:0000256" key="3">
    <source>
        <dbReference type="ARBA" id="ARBA00023242"/>
    </source>
</evidence>
<feature type="region of interest" description="Disordered" evidence="7">
    <location>
        <begin position="365"/>
        <end position="392"/>
    </location>
</feature>
<feature type="compositionally biased region" description="Basic and acidic residues" evidence="7">
    <location>
        <begin position="645"/>
        <end position="656"/>
    </location>
</feature>
<evidence type="ECO:0000256" key="2">
    <source>
        <dbReference type="ARBA" id="ARBA00022801"/>
    </source>
</evidence>
<comment type="catalytic activity">
    <reaction evidence="4 6">
        <text>O-phospho-L-seryl-[protein] + H2O = L-seryl-[protein] + phosphate</text>
        <dbReference type="Rhea" id="RHEA:20629"/>
        <dbReference type="Rhea" id="RHEA-COMP:9863"/>
        <dbReference type="Rhea" id="RHEA-COMP:11604"/>
        <dbReference type="ChEBI" id="CHEBI:15377"/>
        <dbReference type="ChEBI" id="CHEBI:29999"/>
        <dbReference type="ChEBI" id="CHEBI:43474"/>
        <dbReference type="ChEBI" id="CHEBI:83421"/>
        <dbReference type="EC" id="3.1.3.16"/>
    </reaction>
</comment>
<dbReference type="GO" id="GO:0005829">
    <property type="term" value="C:cytosol"/>
    <property type="evidence" value="ECO:0007669"/>
    <property type="project" value="EnsemblFungi"/>
</dbReference>
<dbReference type="PANTHER" id="PTHR23081:SF36">
    <property type="entry name" value="RNA POLYMERASE II SUBUNIT A C-TERMINAL DOMAIN PHOSPHATASE"/>
    <property type="match status" value="1"/>
</dbReference>
<evidence type="ECO:0000256" key="5">
    <source>
        <dbReference type="ARBA" id="ARBA00048336"/>
    </source>
</evidence>
<proteinExistence type="predicted"/>
<dbReference type="Pfam" id="PF03031">
    <property type="entry name" value="NIF"/>
    <property type="match status" value="1"/>
</dbReference>
<dbReference type="SUPFAM" id="SSF56784">
    <property type="entry name" value="HAD-like"/>
    <property type="match status" value="1"/>
</dbReference>
<feature type="compositionally biased region" description="Low complexity" evidence="7">
    <location>
        <begin position="450"/>
        <end position="481"/>
    </location>
</feature>
<dbReference type="AlphaFoldDB" id="A0A1E4TR20"/>
<feature type="compositionally biased region" description="Basic and acidic residues" evidence="7">
    <location>
        <begin position="691"/>
        <end position="700"/>
    </location>
</feature>
<comment type="function">
    <text evidence="6">This promotes the activity of RNA polymerase II.</text>
</comment>
<evidence type="ECO:0000259" key="9">
    <source>
        <dbReference type="PROSITE" id="PS50969"/>
    </source>
</evidence>
<comment type="subcellular location">
    <subcellularLocation>
        <location evidence="1 6">Nucleus</location>
    </subcellularLocation>
</comment>
<dbReference type="PROSITE" id="PS50969">
    <property type="entry name" value="FCP1"/>
    <property type="match status" value="1"/>
</dbReference>
<dbReference type="Gene3D" id="1.10.287.10">
    <property type="entry name" value="S15/NS1, RNA-binding"/>
    <property type="match status" value="1"/>
</dbReference>
<dbReference type="EMBL" id="KV454016">
    <property type="protein sequence ID" value="ODV94162.1"/>
    <property type="molecule type" value="Genomic_DNA"/>
</dbReference>
<protein>
    <recommendedName>
        <fullName evidence="6">RNA polymerase II subunit A C-terminal domain phosphatase</fullName>
        <ecNumber evidence="6">3.1.3.16</ecNumber>
    </recommendedName>
</protein>
<dbReference type="SMART" id="SM00292">
    <property type="entry name" value="BRCT"/>
    <property type="match status" value="1"/>
</dbReference>
<dbReference type="SMART" id="SM00577">
    <property type="entry name" value="CPDc"/>
    <property type="match status" value="1"/>
</dbReference>
<dbReference type="Gene3D" id="3.40.50.1000">
    <property type="entry name" value="HAD superfamily/HAD-like"/>
    <property type="match status" value="1"/>
</dbReference>
<feature type="domain" description="BRCT" evidence="8">
    <location>
        <begin position="524"/>
        <end position="618"/>
    </location>
</feature>
<name>A0A1E4TR20_PACTA</name>
<gene>
    <name evidence="10" type="ORF">PACTADRAFT_44864</name>
</gene>
<dbReference type="FunFam" id="3.40.50.1000:FF:000142">
    <property type="entry name" value="Similar to FCP1-like phosphatase"/>
    <property type="match status" value="1"/>
</dbReference>
<dbReference type="EC" id="3.1.3.16" evidence="6"/>
<organism evidence="10 11">
    <name type="scientific">Pachysolen tannophilus NRRL Y-2460</name>
    <dbReference type="NCBI Taxonomy" id="669874"/>
    <lineage>
        <taxon>Eukaryota</taxon>
        <taxon>Fungi</taxon>
        <taxon>Dikarya</taxon>
        <taxon>Ascomycota</taxon>
        <taxon>Saccharomycotina</taxon>
        <taxon>Pichiomycetes</taxon>
        <taxon>Pachysolenaceae</taxon>
        <taxon>Pachysolen</taxon>
    </lineage>
</organism>
<dbReference type="SUPFAM" id="SSF52113">
    <property type="entry name" value="BRCT domain"/>
    <property type="match status" value="1"/>
</dbReference>
<evidence type="ECO:0000313" key="10">
    <source>
        <dbReference type="EMBL" id="ODV94162.1"/>
    </source>
</evidence>
<reference evidence="11" key="1">
    <citation type="submission" date="2016-05" db="EMBL/GenBank/DDBJ databases">
        <title>Comparative genomics of biotechnologically important yeasts.</title>
        <authorList>
            <consortium name="DOE Joint Genome Institute"/>
            <person name="Riley R."/>
            <person name="Haridas S."/>
            <person name="Wolfe K.H."/>
            <person name="Lopes M.R."/>
            <person name="Hittinger C.T."/>
            <person name="Goker M."/>
            <person name="Salamov A."/>
            <person name="Wisecaver J."/>
            <person name="Long T.M."/>
            <person name="Aerts A.L."/>
            <person name="Barry K."/>
            <person name="Choi C."/>
            <person name="Clum A."/>
            <person name="Coughlan A.Y."/>
            <person name="Deshpande S."/>
            <person name="Douglass A.P."/>
            <person name="Hanson S.J."/>
            <person name="Klenk H.-P."/>
            <person name="Labutti K."/>
            <person name="Lapidus A."/>
            <person name="Lindquist E."/>
            <person name="Lipzen A."/>
            <person name="Meier-Kolthoff J.P."/>
            <person name="Ohm R.A."/>
            <person name="Otillar R.P."/>
            <person name="Pangilinan J."/>
            <person name="Peng Y."/>
            <person name="Rokas A."/>
            <person name="Rosa C.A."/>
            <person name="Scheuner C."/>
            <person name="Sibirny A.A."/>
            <person name="Slot J.C."/>
            <person name="Stielow J.B."/>
            <person name="Sun H."/>
            <person name="Kurtzman C.P."/>
            <person name="Blackwell M."/>
            <person name="Grigoriev I.V."/>
            <person name="Jeffries T.W."/>
        </authorList>
    </citation>
    <scope>NUCLEOTIDE SEQUENCE [LARGE SCALE GENOMIC DNA]</scope>
    <source>
        <strain evidence="11">NRRL Y-2460</strain>
    </source>
</reference>
<dbReference type="Gene3D" id="3.40.50.10190">
    <property type="entry name" value="BRCT domain"/>
    <property type="match status" value="1"/>
</dbReference>
<dbReference type="Proteomes" id="UP000094236">
    <property type="component" value="Unassembled WGS sequence"/>
</dbReference>
<dbReference type="PANTHER" id="PTHR23081">
    <property type="entry name" value="RNA POLYMERASE II CTD PHOSPHATASE"/>
    <property type="match status" value="1"/>
</dbReference>
<accession>A0A1E4TR20</accession>
<keyword evidence="11" id="KW-1185">Reference proteome</keyword>
<keyword evidence="2 6" id="KW-0378">Hydrolase</keyword>
<dbReference type="InterPro" id="IPR039189">
    <property type="entry name" value="Fcp1"/>
</dbReference>
<dbReference type="InterPro" id="IPR023214">
    <property type="entry name" value="HAD_sf"/>
</dbReference>
<dbReference type="PROSITE" id="PS50172">
    <property type="entry name" value="BRCT"/>
    <property type="match status" value="1"/>
</dbReference>
<dbReference type="CDD" id="cd17729">
    <property type="entry name" value="BRCT_CTDP1"/>
    <property type="match status" value="1"/>
</dbReference>
<keyword evidence="3 6" id="KW-0539">Nucleus</keyword>
<feature type="region of interest" description="Disordered" evidence="7">
    <location>
        <begin position="622"/>
        <end position="715"/>
    </location>
</feature>
<dbReference type="InterPro" id="IPR011947">
    <property type="entry name" value="FCP1_euk"/>
</dbReference>
<feature type="compositionally biased region" description="Polar residues" evidence="7">
    <location>
        <begin position="367"/>
        <end position="377"/>
    </location>
</feature>
<dbReference type="GO" id="GO:0008420">
    <property type="term" value="F:RNA polymerase II CTD heptapeptide repeat phosphatase activity"/>
    <property type="evidence" value="ECO:0007669"/>
    <property type="project" value="UniProtKB-UniRule"/>
</dbReference>